<dbReference type="AlphaFoldDB" id="A0A165F348"/>
<evidence type="ECO:0000256" key="6">
    <source>
        <dbReference type="ARBA" id="ARBA00023033"/>
    </source>
</evidence>
<dbReference type="GO" id="GO:0016705">
    <property type="term" value="F:oxidoreductase activity, acting on paired donors, with incorporation or reduction of molecular oxygen"/>
    <property type="evidence" value="ECO:0007669"/>
    <property type="project" value="InterPro"/>
</dbReference>
<evidence type="ECO:0000256" key="2">
    <source>
        <dbReference type="ARBA" id="ARBA00010617"/>
    </source>
</evidence>
<evidence type="ECO:0000256" key="7">
    <source>
        <dbReference type="PIRSR" id="PIRSR602401-1"/>
    </source>
</evidence>
<dbReference type="GeneID" id="63821227"/>
<dbReference type="PANTHER" id="PTHR46206:SF1">
    <property type="entry name" value="P450, PUTATIVE (EUROFUNG)-RELATED"/>
    <property type="match status" value="1"/>
</dbReference>
<keyword evidence="3 7" id="KW-0479">Metal-binding</keyword>
<dbReference type="InterPro" id="IPR002401">
    <property type="entry name" value="Cyt_P450_E_grp-I"/>
</dbReference>
<reference evidence="8 9" key="1">
    <citation type="journal article" date="2016" name="Mol. Biol. Evol.">
        <title>Comparative Genomics of Early-Diverging Mushroom-Forming Fungi Provides Insights into the Origins of Lignocellulose Decay Capabilities.</title>
        <authorList>
            <person name="Nagy L.G."/>
            <person name="Riley R."/>
            <person name="Tritt A."/>
            <person name="Adam C."/>
            <person name="Daum C."/>
            <person name="Floudas D."/>
            <person name="Sun H."/>
            <person name="Yadav J.S."/>
            <person name="Pangilinan J."/>
            <person name="Larsson K.H."/>
            <person name="Matsuura K."/>
            <person name="Barry K."/>
            <person name="Labutti K."/>
            <person name="Kuo R."/>
            <person name="Ohm R.A."/>
            <person name="Bhattacharya S.S."/>
            <person name="Shirouzu T."/>
            <person name="Yoshinaga Y."/>
            <person name="Martin F.M."/>
            <person name="Grigoriev I.V."/>
            <person name="Hibbett D.S."/>
        </authorList>
    </citation>
    <scope>NUCLEOTIDE SEQUENCE [LARGE SCALE GENOMIC DNA]</scope>
    <source>
        <strain evidence="8 9">93-53</strain>
    </source>
</reference>
<accession>A0A165F348</accession>
<dbReference type="InterPro" id="IPR036396">
    <property type="entry name" value="Cyt_P450_sf"/>
</dbReference>
<name>A0A165F348_9APHY</name>
<keyword evidence="9" id="KW-1185">Reference proteome</keyword>
<dbReference type="OrthoDB" id="1844152at2759"/>
<dbReference type="EMBL" id="KV427616">
    <property type="protein sequence ID" value="KZT08277.1"/>
    <property type="molecule type" value="Genomic_DNA"/>
</dbReference>
<keyword evidence="7" id="KW-0349">Heme</keyword>
<comment type="cofactor">
    <cofactor evidence="1 7">
        <name>heme</name>
        <dbReference type="ChEBI" id="CHEBI:30413"/>
    </cofactor>
</comment>
<evidence type="ECO:0000256" key="5">
    <source>
        <dbReference type="ARBA" id="ARBA00023004"/>
    </source>
</evidence>
<dbReference type="InParanoid" id="A0A165F348"/>
<dbReference type="GO" id="GO:0004497">
    <property type="term" value="F:monooxygenase activity"/>
    <property type="evidence" value="ECO:0007669"/>
    <property type="project" value="UniProtKB-KW"/>
</dbReference>
<keyword evidence="6" id="KW-0503">Monooxygenase</keyword>
<evidence type="ECO:0000256" key="3">
    <source>
        <dbReference type="ARBA" id="ARBA00022723"/>
    </source>
</evidence>
<dbReference type="STRING" id="1314785.A0A165F348"/>
<dbReference type="SUPFAM" id="SSF48264">
    <property type="entry name" value="Cytochrome P450"/>
    <property type="match status" value="1"/>
</dbReference>
<dbReference type="GO" id="GO:0005506">
    <property type="term" value="F:iron ion binding"/>
    <property type="evidence" value="ECO:0007669"/>
    <property type="project" value="InterPro"/>
</dbReference>
<dbReference type="InterPro" id="IPR001128">
    <property type="entry name" value="Cyt_P450"/>
</dbReference>
<protein>
    <submittedName>
        <fullName evidence="8">Cytochrome P450</fullName>
    </submittedName>
</protein>
<evidence type="ECO:0000256" key="1">
    <source>
        <dbReference type="ARBA" id="ARBA00001971"/>
    </source>
</evidence>
<dbReference type="RefSeq" id="XP_040766017.1">
    <property type="nucleotide sequence ID" value="XM_040904197.1"/>
</dbReference>
<sequence>MPYIPAVGGSSLPILSWYGSFRAFKHASEMIQEGYDKYKGGIFKYPELAFWRVVVTSPREIEEVCRAPESVLSFAEAANSSVQIEYTLGPNVHHNPYHIPLIQSQLTRNIGRVFPEIMDEVVSAFNDEVPIKGDEWIKVRAKDAVIQIICREANRAFVGLPLCRNQDFCDLNKTFTYDVILAALIIKVFPRALKPLVAKFMTNVPAAIQRGVNHLEPLILERFRMIEQHGKEWADKPNDMLQWLIDAAEGEERAVRPIVLRVLSVNFAALHTTSTTFTQALFYLATHPQYIAPLREEVDAIVAEEGWTKAAMGKMRRADSFLKEVHRVTGLGAWSINRKAVQDFTFSNGTVIPAGTYVAASARPIHLDEENYEDSLEFKPWRFVDVDGGKQHLISTADNYLTFGHGKFACPGRFFAANALKAMLAHMVYMYDIKMEDENVRPEELSSWIVASLVPNRKVEVMFRKRQA</sequence>
<feature type="binding site" description="axial binding residue" evidence="7">
    <location>
        <position position="410"/>
    </location>
    <ligand>
        <name>heme</name>
        <dbReference type="ChEBI" id="CHEBI:30413"/>
    </ligand>
    <ligandPart>
        <name>Fe</name>
        <dbReference type="ChEBI" id="CHEBI:18248"/>
    </ligandPart>
</feature>
<evidence type="ECO:0000313" key="8">
    <source>
        <dbReference type="EMBL" id="KZT08277.1"/>
    </source>
</evidence>
<dbReference type="PANTHER" id="PTHR46206">
    <property type="entry name" value="CYTOCHROME P450"/>
    <property type="match status" value="1"/>
</dbReference>
<proteinExistence type="inferred from homology"/>
<dbReference type="PRINTS" id="PR00463">
    <property type="entry name" value="EP450I"/>
</dbReference>
<keyword evidence="4" id="KW-0560">Oxidoreductase</keyword>
<organism evidence="8 9">
    <name type="scientific">Laetiporus sulphureus 93-53</name>
    <dbReference type="NCBI Taxonomy" id="1314785"/>
    <lineage>
        <taxon>Eukaryota</taxon>
        <taxon>Fungi</taxon>
        <taxon>Dikarya</taxon>
        <taxon>Basidiomycota</taxon>
        <taxon>Agaricomycotina</taxon>
        <taxon>Agaricomycetes</taxon>
        <taxon>Polyporales</taxon>
        <taxon>Laetiporus</taxon>
    </lineage>
</organism>
<comment type="similarity">
    <text evidence="2">Belongs to the cytochrome P450 family.</text>
</comment>
<evidence type="ECO:0000313" key="9">
    <source>
        <dbReference type="Proteomes" id="UP000076871"/>
    </source>
</evidence>
<dbReference type="GO" id="GO:0020037">
    <property type="term" value="F:heme binding"/>
    <property type="evidence" value="ECO:0007669"/>
    <property type="project" value="InterPro"/>
</dbReference>
<dbReference type="Pfam" id="PF00067">
    <property type="entry name" value="p450"/>
    <property type="match status" value="1"/>
</dbReference>
<dbReference type="Gene3D" id="1.10.630.10">
    <property type="entry name" value="Cytochrome P450"/>
    <property type="match status" value="1"/>
</dbReference>
<keyword evidence="5 7" id="KW-0408">Iron</keyword>
<dbReference type="Proteomes" id="UP000076871">
    <property type="component" value="Unassembled WGS sequence"/>
</dbReference>
<dbReference type="CDD" id="cd11041">
    <property type="entry name" value="CYP503A1-like"/>
    <property type="match status" value="1"/>
</dbReference>
<evidence type="ECO:0000256" key="4">
    <source>
        <dbReference type="ARBA" id="ARBA00023002"/>
    </source>
</evidence>
<gene>
    <name evidence="8" type="ORF">LAESUDRAFT_649780</name>
</gene>